<dbReference type="SUPFAM" id="SSF54427">
    <property type="entry name" value="NTF2-like"/>
    <property type="match status" value="1"/>
</dbReference>
<keyword evidence="2" id="KW-1185">Reference proteome</keyword>
<proteinExistence type="predicted"/>
<dbReference type="RefSeq" id="WP_090713569.1">
    <property type="nucleotide sequence ID" value="NZ_CBCSKY010000005.1"/>
</dbReference>
<dbReference type="STRING" id="1174501.SAMN05216192_106142"/>
<organism evidence="1 2">
    <name type="scientific">Paenibacillus typhae</name>
    <dbReference type="NCBI Taxonomy" id="1174501"/>
    <lineage>
        <taxon>Bacteria</taxon>
        <taxon>Bacillati</taxon>
        <taxon>Bacillota</taxon>
        <taxon>Bacilli</taxon>
        <taxon>Bacillales</taxon>
        <taxon>Paenibacillaceae</taxon>
        <taxon>Paenibacillus</taxon>
    </lineage>
</organism>
<dbReference type="Proteomes" id="UP000199050">
    <property type="component" value="Unassembled WGS sequence"/>
</dbReference>
<dbReference type="Gene3D" id="3.10.450.50">
    <property type="match status" value="1"/>
</dbReference>
<reference evidence="2" key="1">
    <citation type="submission" date="2016-10" db="EMBL/GenBank/DDBJ databases">
        <authorList>
            <person name="Varghese N."/>
            <person name="Submissions S."/>
        </authorList>
    </citation>
    <scope>NUCLEOTIDE SEQUENCE [LARGE SCALE GENOMIC DNA]</scope>
    <source>
        <strain evidence="2">CGMCC 1.11012</strain>
    </source>
</reference>
<evidence type="ECO:0000313" key="2">
    <source>
        <dbReference type="Proteomes" id="UP000199050"/>
    </source>
</evidence>
<dbReference type="InterPro" id="IPR032710">
    <property type="entry name" value="NTF2-like_dom_sf"/>
</dbReference>
<sequence length="125" mass="14361">MKPNLLPQVIQDFIVAANKPDPKAYADCFSEDALVFDEGKEWAGKAAISKWSAEHHFAANITLEPIKDKQDEEETIVVFKVDRDFDKTGLPDPLYLDFYFEISKHKIKQLAIRLSDHIRNEGEQQ</sequence>
<evidence type="ECO:0008006" key="3">
    <source>
        <dbReference type="Google" id="ProtNLM"/>
    </source>
</evidence>
<protein>
    <recommendedName>
        <fullName evidence="3">SnoaL-like domain-containing protein</fullName>
    </recommendedName>
</protein>
<dbReference type="AlphaFoldDB" id="A0A1G8LHW1"/>
<accession>A0A1G8LHW1</accession>
<dbReference type="OrthoDB" id="8684708at2"/>
<name>A0A1G8LHW1_9BACL</name>
<gene>
    <name evidence="1" type="ORF">SAMN05216192_106142</name>
</gene>
<dbReference type="EMBL" id="FNDX01000006">
    <property type="protein sequence ID" value="SDI55218.1"/>
    <property type="molecule type" value="Genomic_DNA"/>
</dbReference>
<evidence type="ECO:0000313" key="1">
    <source>
        <dbReference type="EMBL" id="SDI55218.1"/>
    </source>
</evidence>